<dbReference type="SUPFAM" id="SSF103481">
    <property type="entry name" value="Multidrug resistance efflux transporter EmrE"/>
    <property type="match status" value="2"/>
</dbReference>
<feature type="transmembrane region" description="Helical" evidence="6">
    <location>
        <begin position="221"/>
        <end position="243"/>
    </location>
</feature>
<proteinExistence type="inferred from homology"/>
<keyword evidence="3 6" id="KW-0812">Transmembrane</keyword>
<dbReference type="Pfam" id="PF00892">
    <property type="entry name" value="EamA"/>
    <property type="match status" value="2"/>
</dbReference>
<feature type="domain" description="EamA" evidence="7">
    <location>
        <begin position="18"/>
        <end position="146"/>
    </location>
</feature>
<reference evidence="9" key="1">
    <citation type="submission" date="2023-07" db="EMBL/GenBank/DDBJ databases">
        <title>Substrates and metabolic shifts associated with increased methane emissions in unrestored hypersaline salterns.</title>
        <authorList>
            <person name="Bueno De Mesquita C.P."/>
            <person name="Tringe S.G."/>
        </authorList>
    </citation>
    <scope>NUCLEOTIDE SEQUENCE [LARGE SCALE GENOMIC DNA]</scope>
    <source>
        <strain evidence="9">I4</strain>
    </source>
</reference>
<organism evidence="8 9">
    <name type="scientific">Halomonas saccharevitans</name>
    <dbReference type="NCBI Taxonomy" id="416872"/>
    <lineage>
        <taxon>Bacteria</taxon>
        <taxon>Pseudomonadati</taxon>
        <taxon>Pseudomonadota</taxon>
        <taxon>Gammaproteobacteria</taxon>
        <taxon>Oceanospirillales</taxon>
        <taxon>Halomonadaceae</taxon>
        <taxon>Halomonas</taxon>
    </lineage>
</organism>
<dbReference type="Gene3D" id="1.10.3730.20">
    <property type="match status" value="1"/>
</dbReference>
<feature type="transmembrane region" description="Helical" evidence="6">
    <location>
        <begin position="76"/>
        <end position="94"/>
    </location>
</feature>
<protein>
    <submittedName>
        <fullName evidence="8">DMT family transporter</fullName>
    </submittedName>
</protein>
<evidence type="ECO:0000313" key="8">
    <source>
        <dbReference type="EMBL" id="MDT8880115.1"/>
    </source>
</evidence>
<sequence>MTTQTLPRSLDDAPALSSLLLALVAAVGMATIGVISRVTGLPAESITFYRLGLGAACLLAYLLLTGRVAGLRTLPARSVVVSGALLAAFVLCYVQAMNHTRMANAILMVYLAPVCASVVAHFLFGEKLGPRQTALIGAALLGFAMMQEFRLELDGGSDALGLGFALLAMLAYTGFILCNRRLPRDMDDATGAFWQLTVGALVILPFALSQPQGLAAAPWQWPWLVAAGVLPGFLALLCAVMAINRLPTALYGTLAYCEPVAVVIFGWTLFGEALGPLPLAGCALILLSGMVQASLGATRPAPSPA</sequence>
<dbReference type="InterPro" id="IPR050638">
    <property type="entry name" value="AA-Vitamin_Transporters"/>
</dbReference>
<name>A0ABU3NG14_9GAMM</name>
<gene>
    <name evidence="8" type="ORF">RSO68_11565</name>
</gene>
<keyword evidence="4 6" id="KW-1133">Transmembrane helix</keyword>
<dbReference type="Proteomes" id="UP001255917">
    <property type="component" value="Unassembled WGS sequence"/>
</dbReference>
<feature type="domain" description="EamA" evidence="7">
    <location>
        <begin position="160"/>
        <end position="288"/>
    </location>
</feature>
<evidence type="ECO:0000256" key="4">
    <source>
        <dbReference type="ARBA" id="ARBA00022989"/>
    </source>
</evidence>
<dbReference type="EMBL" id="JAVXUR010000004">
    <property type="protein sequence ID" value="MDT8880115.1"/>
    <property type="molecule type" value="Genomic_DNA"/>
</dbReference>
<dbReference type="PANTHER" id="PTHR32322">
    <property type="entry name" value="INNER MEMBRANE TRANSPORTER"/>
    <property type="match status" value="1"/>
</dbReference>
<comment type="subcellular location">
    <subcellularLocation>
        <location evidence="1">Membrane</location>
        <topology evidence="1">Multi-pass membrane protein</topology>
    </subcellularLocation>
</comment>
<accession>A0ABU3NG14</accession>
<dbReference type="InterPro" id="IPR037185">
    <property type="entry name" value="EmrE-like"/>
</dbReference>
<feature type="transmembrane region" description="Helical" evidence="6">
    <location>
        <begin position="106"/>
        <end position="124"/>
    </location>
</feature>
<evidence type="ECO:0000256" key="2">
    <source>
        <dbReference type="ARBA" id="ARBA00007362"/>
    </source>
</evidence>
<evidence type="ECO:0000256" key="3">
    <source>
        <dbReference type="ARBA" id="ARBA00022692"/>
    </source>
</evidence>
<feature type="transmembrane region" description="Helical" evidence="6">
    <location>
        <begin position="276"/>
        <end position="297"/>
    </location>
</feature>
<feature type="transmembrane region" description="Helical" evidence="6">
    <location>
        <begin position="191"/>
        <end position="209"/>
    </location>
</feature>
<keyword evidence="9" id="KW-1185">Reference proteome</keyword>
<feature type="transmembrane region" description="Helical" evidence="6">
    <location>
        <begin position="47"/>
        <end position="64"/>
    </location>
</feature>
<keyword evidence="5 6" id="KW-0472">Membrane</keyword>
<comment type="similarity">
    <text evidence="2">Belongs to the EamA transporter family.</text>
</comment>
<dbReference type="PANTHER" id="PTHR32322:SF2">
    <property type="entry name" value="EAMA DOMAIN-CONTAINING PROTEIN"/>
    <property type="match status" value="1"/>
</dbReference>
<evidence type="ECO:0000256" key="6">
    <source>
        <dbReference type="SAM" id="Phobius"/>
    </source>
</evidence>
<evidence type="ECO:0000313" key="9">
    <source>
        <dbReference type="Proteomes" id="UP001255917"/>
    </source>
</evidence>
<feature type="transmembrane region" description="Helical" evidence="6">
    <location>
        <begin position="250"/>
        <end position="270"/>
    </location>
</feature>
<comment type="caution">
    <text evidence="8">The sequence shown here is derived from an EMBL/GenBank/DDBJ whole genome shotgun (WGS) entry which is preliminary data.</text>
</comment>
<evidence type="ECO:0000256" key="5">
    <source>
        <dbReference type="ARBA" id="ARBA00023136"/>
    </source>
</evidence>
<evidence type="ECO:0000256" key="1">
    <source>
        <dbReference type="ARBA" id="ARBA00004141"/>
    </source>
</evidence>
<dbReference type="RefSeq" id="WP_315586693.1">
    <property type="nucleotide sequence ID" value="NZ_JAVXUR010000004.1"/>
</dbReference>
<dbReference type="InterPro" id="IPR000620">
    <property type="entry name" value="EamA_dom"/>
</dbReference>
<feature type="transmembrane region" description="Helical" evidence="6">
    <location>
        <begin position="159"/>
        <end position="179"/>
    </location>
</feature>
<feature type="transmembrane region" description="Helical" evidence="6">
    <location>
        <begin position="15"/>
        <end position="35"/>
    </location>
</feature>
<evidence type="ECO:0000259" key="7">
    <source>
        <dbReference type="Pfam" id="PF00892"/>
    </source>
</evidence>